<dbReference type="InterPro" id="IPR014036">
    <property type="entry name" value="DeoR-like_C"/>
</dbReference>
<proteinExistence type="predicted"/>
<dbReference type="PROSITE" id="PS51000">
    <property type="entry name" value="HTH_DEOR_2"/>
    <property type="match status" value="1"/>
</dbReference>
<dbReference type="GO" id="GO:0003677">
    <property type="term" value="F:DNA binding"/>
    <property type="evidence" value="ECO:0007669"/>
    <property type="project" value="UniProtKB-KW"/>
</dbReference>
<dbReference type="STRING" id="229919.GCA_001050195_03494"/>
<protein>
    <submittedName>
        <fullName evidence="6">DeoR/GlpR transcriptional regulator</fullName>
    </submittedName>
    <submittedName>
        <fullName evidence="5">Transcriptional regulator, DeoR family</fullName>
    </submittedName>
</protein>
<dbReference type="InterPro" id="IPR036388">
    <property type="entry name" value="WH-like_DNA-bd_sf"/>
</dbReference>
<evidence type="ECO:0000256" key="2">
    <source>
        <dbReference type="ARBA" id="ARBA00023125"/>
    </source>
</evidence>
<accession>A0A3D1JGP6</accession>
<dbReference type="Pfam" id="PF08220">
    <property type="entry name" value="HTH_DeoR"/>
    <property type="match status" value="1"/>
</dbReference>
<dbReference type="InterPro" id="IPR037171">
    <property type="entry name" value="NagB/RpiA_transferase-like"/>
</dbReference>
<evidence type="ECO:0000256" key="3">
    <source>
        <dbReference type="ARBA" id="ARBA00023163"/>
    </source>
</evidence>
<keyword evidence="1" id="KW-0805">Transcription regulation</keyword>
<dbReference type="InterPro" id="IPR050313">
    <property type="entry name" value="Carb_Metab_HTH_regulators"/>
</dbReference>
<dbReference type="EMBL" id="DPBP01000030">
    <property type="protein sequence ID" value="HCE17692.1"/>
    <property type="molecule type" value="Genomic_DNA"/>
</dbReference>
<reference evidence="5" key="1">
    <citation type="journal article" date="2015" name="Genome Announc.">
        <title>Draft Genome Sequences of Anaerolinea thermolimosa IMO-1, Bellilinea caldifistulae GOMI-1, Leptolinea tardivitalis YMTK-2, Levilinea saccharolytica KIBI-1, Longilinea arvoryzae KOME-1, Previously Described as Members of the Class Anaerolineae (Chloroflexi).</title>
        <authorList>
            <person name="Matsuura N."/>
            <person name="Tourlousse M.D."/>
            <person name="Ohashi A."/>
            <person name="Hugenholtz P."/>
            <person name="Sekiguchi Y."/>
        </authorList>
    </citation>
    <scope>NUCLEOTIDE SEQUENCE</scope>
    <source>
        <strain evidence="5">IMO-1</strain>
    </source>
</reference>
<dbReference type="SMART" id="SM01134">
    <property type="entry name" value="DeoRC"/>
    <property type="match status" value="1"/>
</dbReference>
<dbReference type="OrthoDB" id="9797223at2"/>
<evidence type="ECO:0000313" key="7">
    <source>
        <dbReference type="Proteomes" id="UP000253922"/>
    </source>
</evidence>
<dbReference type="EMBL" id="DF967967">
    <property type="protein sequence ID" value="GAP08654.1"/>
    <property type="molecule type" value="Genomic_DNA"/>
</dbReference>
<reference evidence="6 8" key="3">
    <citation type="journal article" date="2018" name="Nat. Biotechnol.">
        <title>A standardized bacterial taxonomy based on genome phylogeny substantially revises the tree of life.</title>
        <authorList>
            <person name="Parks D.H."/>
            <person name="Chuvochina M."/>
            <person name="Waite D.W."/>
            <person name="Rinke C."/>
            <person name="Skarshewski A."/>
            <person name="Chaumeil P.A."/>
            <person name="Hugenholtz P."/>
        </authorList>
    </citation>
    <scope>NUCLEOTIDE SEQUENCE [LARGE SCALE GENOMIC DNA]</scope>
    <source>
        <strain evidence="6">UBA8781</strain>
    </source>
</reference>
<dbReference type="InterPro" id="IPR001034">
    <property type="entry name" value="DeoR_HTH"/>
</dbReference>
<dbReference type="PANTHER" id="PTHR30363">
    <property type="entry name" value="HTH-TYPE TRANSCRIPTIONAL REGULATOR SRLR-RELATED"/>
    <property type="match status" value="1"/>
</dbReference>
<dbReference type="InterPro" id="IPR036390">
    <property type="entry name" value="WH_DNA-bd_sf"/>
</dbReference>
<dbReference type="Gene3D" id="1.10.10.10">
    <property type="entry name" value="Winged helix-like DNA-binding domain superfamily/Winged helix DNA-binding domain"/>
    <property type="match status" value="1"/>
</dbReference>
<dbReference type="AlphaFoldDB" id="A0A3D1JGP6"/>
<dbReference type="Proteomes" id="UP000264141">
    <property type="component" value="Unassembled WGS sequence"/>
</dbReference>
<dbReference type="Pfam" id="PF00455">
    <property type="entry name" value="DeoRC"/>
    <property type="match status" value="1"/>
</dbReference>
<name>A0A3D1JGP6_9CHLR</name>
<dbReference type="SUPFAM" id="SSF46785">
    <property type="entry name" value="Winged helix' DNA-binding domain"/>
    <property type="match status" value="1"/>
</dbReference>
<feature type="domain" description="HTH deoR-type" evidence="4">
    <location>
        <begin position="2"/>
        <end position="56"/>
    </location>
</feature>
<dbReference type="RefSeq" id="WP_062196408.1">
    <property type="nucleotide sequence ID" value="NZ_DF967967.1"/>
</dbReference>
<dbReference type="SMART" id="SM00420">
    <property type="entry name" value="HTH_DEOR"/>
    <property type="match status" value="1"/>
</dbReference>
<dbReference type="InterPro" id="IPR018356">
    <property type="entry name" value="Tscrpt_reg_HTH_DeoR_CS"/>
</dbReference>
<reference evidence="7" key="2">
    <citation type="submission" date="2015-07" db="EMBL/GenBank/DDBJ databases">
        <title>Draft Genome Sequences of Anaerolinea thermolimosa IMO-1, Bellilinea caldifistulae GOMI-1, Leptolinea tardivitalis YMTK-2, Levilinea saccharolytica KIBI-1,Longilinea arvoryzae KOME-1, Previously Described as Members of the Anaerolineaceae (Chloroflexi).</title>
        <authorList>
            <person name="Sekiguchi Y."/>
            <person name="Ohashi A."/>
            <person name="Matsuura N."/>
            <person name="Tourlousse M.D."/>
        </authorList>
    </citation>
    <scope>NUCLEOTIDE SEQUENCE [LARGE SCALE GENOMIC DNA]</scope>
    <source>
        <strain evidence="7">IMO-1</strain>
    </source>
</reference>
<dbReference type="PROSITE" id="PS00894">
    <property type="entry name" value="HTH_DEOR_1"/>
    <property type="match status" value="1"/>
</dbReference>
<evidence type="ECO:0000313" key="6">
    <source>
        <dbReference type="EMBL" id="HCE17692.1"/>
    </source>
</evidence>
<dbReference type="Gene3D" id="3.40.50.1360">
    <property type="match status" value="1"/>
</dbReference>
<keyword evidence="7" id="KW-1185">Reference proteome</keyword>
<keyword evidence="2" id="KW-0238">DNA-binding</keyword>
<gene>
    <name evidence="5" type="ORF">ATHL_03560</name>
    <name evidence="6" type="ORF">DEQ80_07525</name>
</gene>
<evidence type="ECO:0000256" key="1">
    <source>
        <dbReference type="ARBA" id="ARBA00023015"/>
    </source>
</evidence>
<sequence length="251" mass="27917">MKVHRQAQIRKLLEQQQRATVAELSAMLNVSEATIRRDLDELDGSWLQRTRGGAVIRQASTAELPVIQRMPREAEIKRRIGQRAAQMVNPGETIFISSGTTALEVARHLPVEIPLTVITNSLPVINELTGRKNISLVVIGGMLRPDELSMVGHPAEQMLDEFRADKTFMGMRAIDPHLGFTNDYLPEILTDRKILHISSQVIVVADHTKFGRICSVFVAPVTAAHVIVTDDRVAPSMITELEQMGVQMIMV</sequence>
<evidence type="ECO:0000259" key="4">
    <source>
        <dbReference type="PROSITE" id="PS51000"/>
    </source>
</evidence>
<dbReference type="PANTHER" id="PTHR30363:SF44">
    <property type="entry name" value="AGA OPERON TRANSCRIPTIONAL REPRESSOR-RELATED"/>
    <property type="match status" value="1"/>
</dbReference>
<dbReference type="Proteomes" id="UP000253922">
    <property type="component" value="Unassembled WGS sequence"/>
</dbReference>
<keyword evidence="3" id="KW-0804">Transcription</keyword>
<evidence type="ECO:0000313" key="8">
    <source>
        <dbReference type="Proteomes" id="UP000264141"/>
    </source>
</evidence>
<evidence type="ECO:0000313" key="5">
    <source>
        <dbReference type="EMBL" id="GAP08654.1"/>
    </source>
</evidence>
<dbReference type="GO" id="GO:0003700">
    <property type="term" value="F:DNA-binding transcription factor activity"/>
    <property type="evidence" value="ECO:0007669"/>
    <property type="project" value="InterPro"/>
</dbReference>
<dbReference type="SUPFAM" id="SSF100950">
    <property type="entry name" value="NagB/RpiA/CoA transferase-like"/>
    <property type="match status" value="1"/>
</dbReference>
<organism evidence="6 8">
    <name type="scientific">Anaerolinea thermolimosa</name>
    <dbReference type="NCBI Taxonomy" id="229919"/>
    <lineage>
        <taxon>Bacteria</taxon>
        <taxon>Bacillati</taxon>
        <taxon>Chloroflexota</taxon>
        <taxon>Anaerolineae</taxon>
        <taxon>Anaerolineales</taxon>
        <taxon>Anaerolineaceae</taxon>
        <taxon>Anaerolinea</taxon>
    </lineage>
</organism>